<dbReference type="PANTHER" id="PTHR11616:SF38">
    <property type="entry name" value="SODIUM-DEPENDENT DOPAMINE TRANSPORTER"/>
    <property type="match status" value="1"/>
</dbReference>
<dbReference type="GO" id="GO:0005330">
    <property type="term" value="F:dopamine:sodium symporter activity"/>
    <property type="evidence" value="ECO:0007669"/>
    <property type="project" value="InterPro"/>
</dbReference>
<comment type="similarity">
    <text evidence="3">Belongs to the sodium:neurotransmitter symporter (SNF) (TC 2.A.22) family. SLC6A3 subfamily.</text>
</comment>
<sequence length="623" mass="66866">MSKSKCSVGPMSPMVAPAKEPNAMGPRDVELILVKEQNGVQLTNSTLINPPRSPEEAQERETWGKKIDFLLSVIGFAVDLANVWRFPYLCYKNGGDRAASYQSMKSYRLSQVQEMQWCRLSQVQEMQHCRLFEMQEMQWVQALQEILREQAVLGAGDAVGARCPRCKRCGSAGYPRHRRCSAAGSPGHRRCIGCRLSQVQEMQQVQAVPGTGDAVGAGCPGCRLSQVQEMQRVQALPGAFPWPPCLDPPDIGRAGQDFLRKPHGTPILKTGEQGLSKVSLGGSKRDLGGLHRAQAFEGEIEGRGAGNQAHPRGTCPWSAPGSKDLSGGLRKGRQKVRVGVAQNQGGDPGKRGGADPKPARVDFLVHPRLPPFGLLLRLDLAGQVSPGSPQGRHRCVGQHWGCRRRWKVDSGNSCLAAAGLPETHRTQRCTPLLSHASEASGHARSRRFDLQPKSGGSRLRGLSVPWRGGGAALACPPPTRGGRVRRRSQGGGPDGGRGEADPRDPIRARGCDRPVRRPLAPSGRARRSLHRPSGWAAGSPAGRAVSVGDSATRGQSGLRKCHQSRCRALSGGEMGDPKALPARGDFRPARGVRAGGQALRSPASRDTRLSEVAAGAPAPPRWT</sequence>
<evidence type="ECO:0000256" key="15">
    <source>
        <dbReference type="ARBA" id="ARBA00023180"/>
    </source>
</evidence>
<proteinExistence type="inferred from homology"/>
<protein>
    <recommendedName>
        <fullName evidence="4">Sodium-dependent dopamine transporter</fullName>
    </recommendedName>
    <alternativeName>
        <fullName evidence="17">Solute carrier family 6 member 3</fullName>
    </alternativeName>
</protein>
<dbReference type="InterPro" id="IPR000175">
    <property type="entry name" value="Na/ntran_symport"/>
</dbReference>
<keyword evidence="8 22" id="KW-0479">Metal-binding</keyword>
<evidence type="ECO:0000256" key="11">
    <source>
        <dbReference type="ARBA" id="ARBA00022989"/>
    </source>
</evidence>
<feature type="compositionally biased region" description="Basic and acidic residues" evidence="23">
    <location>
        <begin position="496"/>
        <end position="515"/>
    </location>
</feature>
<dbReference type="AlphaFoldDB" id="A0A5E4CTD4"/>
<dbReference type="EMBL" id="CABDUW010001899">
    <property type="protein sequence ID" value="VTJ84520.1"/>
    <property type="molecule type" value="Genomic_DNA"/>
</dbReference>
<dbReference type="PANTHER" id="PTHR11616">
    <property type="entry name" value="SODIUM/CHLORIDE DEPENDENT TRANSPORTER"/>
    <property type="match status" value="1"/>
</dbReference>
<keyword evidence="11" id="KW-1133">Transmembrane helix</keyword>
<evidence type="ECO:0000256" key="16">
    <source>
        <dbReference type="ARBA" id="ARBA00023273"/>
    </source>
</evidence>
<comment type="function">
    <text evidence="19">Mediates sodium- and chloride-dependent transport of dopamine. Also mediates sodium- and chloride-dependent transport of norepinephrine (also known as noradrenaline). Regulator of light-dependent retinal hyaloid vessel regression, downstream of OPN5 signaling.</text>
</comment>
<evidence type="ECO:0000256" key="14">
    <source>
        <dbReference type="ARBA" id="ARBA00023157"/>
    </source>
</evidence>
<dbReference type="GO" id="GO:0030424">
    <property type="term" value="C:axon"/>
    <property type="evidence" value="ECO:0007669"/>
    <property type="project" value="UniProtKB-SubCell"/>
</dbReference>
<evidence type="ECO:0000256" key="10">
    <source>
        <dbReference type="ARBA" id="ARBA00022847"/>
    </source>
</evidence>
<evidence type="ECO:0000256" key="7">
    <source>
        <dbReference type="ARBA" id="ARBA00022692"/>
    </source>
</evidence>
<evidence type="ECO:0000313" key="24">
    <source>
        <dbReference type="EMBL" id="VTJ84520.1"/>
    </source>
</evidence>
<evidence type="ECO:0000256" key="23">
    <source>
        <dbReference type="SAM" id="MobiDB-lite"/>
    </source>
</evidence>
<keyword evidence="15" id="KW-0325">Glycoprotein</keyword>
<evidence type="ECO:0000256" key="18">
    <source>
        <dbReference type="ARBA" id="ARBA00034288"/>
    </source>
</evidence>
<feature type="binding site" evidence="22">
    <location>
        <position position="82"/>
    </location>
    <ligand>
        <name>Na(+)</name>
        <dbReference type="ChEBI" id="CHEBI:29101"/>
        <label>1</label>
    </ligand>
</feature>
<evidence type="ECO:0000256" key="2">
    <source>
        <dbReference type="ARBA" id="ARBA00004651"/>
    </source>
</evidence>
<gene>
    <name evidence="24" type="ORF">MONAX_5E026449</name>
</gene>
<evidence type="ECO:0000256" key="13">
    <source>
        <dbReference type="ARBA" id="ARBA00023136"/>
    </source>
</evidence>
<dbReference type="Pfam" id="PF00209">
    <property type="entry name" value="SNF"/>
    <property type="match status" value="1"/>
</dbReference>
<organism evidence="24">
    <name type="scientific">Marmota monax</name>
    <name type="common">Woodchuck</name>
    <dbReference type="NCBI Taxonomy" id="9995"/>
    <lineage>
        <taxon>Eukaryota</taxon>
        <taxon>Metazoa</taxon>
        <taxon>Chordata</taxon>
        <taxon>Craniata</taxon>
        <taxon>Vertebrata</taxon>
        <taxon>Euteleostomi</taxon>
        <taxon>Mammalia</taxon>
        <taxon>Eutheria</taxon>
        <taxon>Euarchontoglires</taxon>
        <taxon>Glires</taxon>
        <taxon>Rodentia</taxon>
        <taxon>Sciuromorpha</taxon>
        <taxon>Sciuridae</taxon>
        <taxon>Xerinae</taxon>
        <taxon>Marmotini</taxon>
        <taxon>Marmota</taxon>
    </lineage>
</organism>
<feature type="binding site" evidence="22">
    <location>
        <position position="75"/>
    </location>
    <ligand>
        <name>Na(+)</name>
        <dbReference type="ChEBI" id="CHEBI:29101"/>
        <label>1</label>
    </ligand>
</feature>
<evidence type="ECO:0000256" key="12">
    <source>
        <dbReference type="ARBA" id="ARBA00023053"/>
    </source>
</evidence>
<keyword evidence="6" id="KW-1003">Cell membrane</keyword>
<dbReference type="SUPFAM" id="SSF161070">
    <property type="entry name" value="SNF-like"/>
    <property type="match status" value="1"/>
</dbReference>
<evidence type="ECO:0000256" key="21">
    <source>
        <dbReference type="ARBA" id="ARBA00047773"/>
    </source>
</evidence>
<evidence type="ECO:0000256" key="17">
    <source>
        <dbReference type="ARBA" id="ARBA00031654"/>
    </source>
</evidence>
<dbReference type="PRINTS" id="PR01202">
    <property type="entry name" value="DOPTRANSPORT"/>
</dbReference>
<comment type="catalytic activity">
    <reaction evidence="18">
        <text>(R)-noradrenaline(out) + chloride(out) + Na(+)(out) = (R)-noradrenaline(in) + chloride(in) + Na(+)(in)</text>
        <dbReference type="Rhea" id="RHEA:70923"/>
        <dbReference type="ChEBI" id="CHEBI:17996"/>
        <dbReference type="ChEBI" id="CHEBI:29101"/>
        <dbReference type="ChEBI" id="CHEBI:72587"/>
    </reaction>
</comment>
<dbReference type="GO" id="GO:0005886">
    <property type="term" value="C:plasma membrane"/>
    <property type="evidence" value="ECO:0007669"/>
    <property type="project" value="UniProtKB-SubCell"/>
</dbReference>
<feature type="binding site" evidence="22">
    <location>
        <position position="78"/>
    </location>
    <ligand>
        <name>Na(+)</name>
        <dbReference type="ChEBI" id="CHEBI:29101"/>
        <label>1</label>
    </ligand>
</feature>
<keyword evidence="9" id="KW-0532">Neurotransmitter transport</keyword>
<name>A0A5E4CTD4_MARMO</name>
<evidence type="ECO:0000256" key="1">
    <source>
        <dbReference type="ARBA" id="ARBA00004489"/>
    </source>
</evidence>
<comment type="catalytic activity">
    <reaction evidence="20">
        <text>dopamine(out) + chloride(out) + Na(+)(out) = dopamine(in) + chloride(in) + Na(+)(in)</text>
        <dbReference type="Rhea" id="RHEA:70919"/>
        <dbReference type="ChEBI" id="CHEBI:17996"/>
        <dbReference type="ChEBI" id="CHEBI:29101"/>
        <dbReference type="ChEBI" id="CHEBI:59905"/>
    </reaction>
</comment>
<keyword evidence="13" id="KW-0472">Membrane</keyword>
<dbReference type="InterPro" id="IPR037272">
    <property type="entry name" value="SNS_sf"/>
</dbReference>
<keyword evidence="7" id="KW-0812">Transmembrane</keyword>
<comment type="caution">
    <text evidence="24">The sequence shown here is derived from an EMBL/GenBank/DDBJ whole genome shotgun (WGS) entry which is preliminary data.</text>
</comment>
<keyword evidence="12 22" id="KW-0915">Sodium</keyword>
<dbReference type="PROSITE" id="PS50267">
    <property type="entry name" value="NA_NEUROTRAN_SYMP_3"/>
    <property type="match status" value="1"/>
</dbReference>
<keyword evidence="14" id="KW-1015">Disulfide bond</keyword>
<dbReference type="GO" id="GO:0006865">
    <property type="term" value="P:amino acid transport"/>
    <property type="evidence" value="ECO:0007669"/>
    <property type="project" value="TreeGrafter"/>
</dbReference>
<dbReference type="GO" id="GO:0006836">
    <property type="term" value="P:neurotransmitter transport"/>
    <property type="evidence" value="ECO:0007669"/>
    <property type="project" value="UniProtKB-KW"/>
</dbReference>
<evidence type="ECO:0000256" key="5">
    <source>
        <dbReference type="ARBA" id="ARBA00022448"/>
    </source>
</evidence>
<evidence type="ECO:0000256" key="20">
    <source>
        <dbReference type="ARBA" id="ARBA00047758"/>
    </source>
</evidence>
<comment type="subcellular location">
    <subcellularLocation>
        <location evidence="2">Cell membrane</location>
        <topology evidence="2">Multi-pass membrane protein</topology>
    </subcellularLocation>
    <subcellularLocation>
        <location evidence="1">Cell projection</location>
        <location evidence="1">Axon</location>
    </subcellularLocation>
</comment>
<feature type="region of interest" description="Disordered" evidence="23">
    <location>
        <begin position="1"/>
        <end position="20"/>
    </location>
</feature>
<reference evidence="24" key="1">
    <citation type="submission" date="2019-04" db="EMBL/GenBank/DDBJ databases">
        <authorList>
            <person name="Alioto T."/>
            <person name="Alioto T."/>
        </authorList>
    </citation>
    <scope>NUCLEOTIDE SEQUENCE [LARGE SCALE GENOMIC DNA]</scope>
</reference>
<feature type="region of interest" description="Disordered" evidence="23">
    <location>
        <begin position="303"/>
        <end position="358"/>
    </location>
</feature>
<evidence type="ECO:0000256" key="6">
    <source>
        <dbReference type="ARBA" id="ARBA00022475"/>
    </source>
</evidence>
<comment type="catalytic activity">
    <reaction evidence="21">
        <text>dopamine(out) + chloride(out) + 2 Na(+)(out) = dopamine(in) + chloride(in) + 2 Na(+)(in)</text>
        <dbReference type="Rhea" id="RHEA:70931"/>
        <dbReference type="ChEBI" id="CHEBI:17996"/>
        <dbReference type="ChEBI" id="CHEBI:29101"/>
        <dbReference type="ChEBI" id="CHEBI:59905"/>
    </reaction>
</comment>
<evidence type="ECO:0000256" key="3">
    <source>
        <dbReference type="ARBA" id="ARBA00007836"/>
    </source>
</evidence>
<accession>A0A5E4CTD4</accession>
<evidence type="ECO:0000256" key="22">
    <source>
        <dbReference type="PIRSR" id="PIRSR600175-1"/>
    </source>
</evidence>
<evidence type="ECO:0000256" key="19">
    <source>
        <dbReference type="ARBA" id="ARBA00045868"/>
    </source>
</evidence>
<dbReference type="InterPro" id="IPR002436">
    <property type="entry name" value="Na/ntran_symport_dopamine"/>
</dbReference>
<feature type="region of interest" description="Disordered" evidence="23">
    <location>
        <begin position="436"/>
        <end position="623"/>
    </location>
</feature>
<evidence type="ECO:0000256" key="8">
    <source>
        <dbReference type="ARBA" id="ARBA00022723"/>
    </source>
</evidence>
<keyword evidence="5" id="KW-0813">Transport</keyword>
<dbReference type="GO" id="GO:0046872">
    <property type="term" value="F:metal ion binding"/>
    <property type="evidence" value="ECO:0007669"/>
    <property type="project" value="UniProtKB-KW"/>
</dbReference>
<feature type="binding site" evidence="22">
    <location>
        <position position="77"/>
    </location>
    <ligand>
        <name>Na(+)</name>
        <dbReference type="ChEBI" id="CHEBI:29101"/>
        <label>1</label>
    </ligand>
</feature>
<evidence type="ECO:0000256" key="4">
    <source>
        <dbReference type="ARBA" id="ARBA00021359"/>
    </source>
</evidence>
<feature type="compositionally biased region" description="Basic and acidic residues" evidence="23">
    <location>
        <begin position="348"/>
        <end position="358"/>
    </location>
</feature>
<keyword evidence="10" id="KW-0769">Symport</keyword>
<keyword evidence="16" id="KW-0966">Cell projection</keyword>
<evidence type="ECO:0000256" key="9">
    <source>
        <dbReference type="ARBA" id="ARBA00022775"/>
    </source>
</evidence>